<dbReference type="Proteomes" id="UP000621799">
    <property type="component" value="Unassembled WGS sequence"/>
</dbReference>
<reference evidence="1" key="1">
    <citation type="submission" date="2020-10" db="EMBL/GenBank/DDBJ databases">
        <authorList>
            <person name="Castelo-Branco R."/>
            <person name="Eusebio N."/>
            <person name="Adriana R."/>
            <person name="Vieira A."/>
            <person name="Brugerolle De Fraissinette N."/>
            <person name="Rezende De Castro R."/>
            <person name="Schneider M.P."/>
            <person name="Vasconcelos V."/>
            <person name="Leao P.N."/>
        </authorList>
    </citation>
    <scope>NUCLEOTIDE SEQUENCE</scope>
    <source>
        <strain evidence="1">LEGE 11467</strain>
    </source>
</reference>
<proteinExistence type="predicted"/>
<dbReference type="Gene3D" id="1.10.3680.10">
    <property type="entry name" value="TerB-like"/>
    <property type="match status" value="1"/>
</dbReference>
<keyword evidence="2" id="KW-1185">Reference proteome</keyword>
<sequence>MNTWQVNSEVVYLLSKITGQDLNPRTIRPLFIFVAAAIAVLRGVMVMDKVVVAEEEARLLDTLDVLLDEDEEVYRLTQLTIRGIDREHIYLDPQALLTLSNPLSLSARLLLLAFGYEMSAADGTIDFREQMYLHSIASRLQIEMPHLQAIEAGFTRDTPSFPEGAAQVRELLGDDRFEEIDPILVKAARYMRSKLEMV</sequence>
<comment type="caution">
    <text evidence="1">The sequence shown here is derived from an EMBL/GenBank/DDBJ whole genome shotgun (WGS) entry which is preliminary data.</text>
</comment>
<dbReference type="RefSeq" id="WP_264321122.1">
    <property type="nucleotide sequence ID" value="NZ_JADEXN010000129.1"/>
</dbReference>
<dbReference type="InterPro" id="IPR029024">
    <property type="entry name" value="TerB-like"/>
</dbReference>
<dbReference type="SUPFAM" id="SSF158682">
    <property type="entry name" value="TerB-like"/>
    <property type="match status" value="1"/>
</dbReference>
<evidence type="ECO:0000313" key="1">
    <source>
        <dbReference type="EMBL" id="MBE9040887.1"/>
    </source>
</evidence>
<gene>
    <name evidence="1" type="ORF">IQ235_08860</name>
</gene>
<evidence type="ECO:0000313" key="2">
    <source>
        <dbReference type="Proteomes" id="UP000621799"/>
    </source>
</evidence>
<dbReference type="EMBL" id="JADEXN010000129">
    <property type="protein sequence ID" value="MBE9040887.1"/>
    <property type="molecule type" value="Genomic_DNA"/>
</dbReference>
<accession>A0A928VV98</accession>
<name>A0A928VV98_9CYAN</name>
<organism evidence="1 2">
    <name type="scientific">Zarconia navalis LEGE 11467</name>
    <dbReference type="NCBI Taxonomy" id="1828826"/>
    <lineage>
        <taxon>Bacteria</taxon>
        <taxon>Bacillati</taxon>
        <taxon>Cyanobacteriota</taxon>
        <taxon>Cyanophyceae</taxon>
        <taxon>Oscillatoriophycideae</taxon>
        <taxon>Oscillatoriales</taxon>
        <taxon>Oscillatoriales incertae sedis</taxon>
        <taxon>Zarconia</taxon>
        <taxon>Zarconia navalis</taxon>
    </lineage>
</organism>
<protein>
    <submittedName>
        <fullName evidence="1">TerB family tellurite resistance protein</fullName>
    </submittedName>
</protein>
<dbReference type="AlphaFoldDB" id="A0A928VV98"/>